<dbReference type="AlphaFoldDB" id="A0AA36N8K7"/>
<evidence type="ECO:0000256" key="1">
    <source>
        <dbReference type="SAM" id="MobiDB-lite"/>
    </source>
</evidence>
<accession>A0AA36N8K7</accession>
<evidence type="ECO:0000313" key="2">
    <source>
        <dbReference type="EMBL" id="CAJ1396649.1"/>
    </source>
</evidence>
<feature type="compositionally biased region" description="Pro residues" evidence="1">
    <location>
        <begin position="45"/>
        <end position="54"/>
    </location>
</feature>
<keyword evidence="3" id="KW-1185">Reference proteome</keyword>
<name>A0AA36N8K7_9DINO</name>
<evidence type="ECO:0000313" key="3">
    <source>
        <dbReference type="Proteomes" id="UP001178507"/>
    </source>
</evidence>
<dbReference type="EMBL" id="CAUJNA010003239">
    <property type="protein sequence ID" value="CAJ1396649.1"/>
    <property type="molecule type" value="Genomic_DNA"/>
</dbReference>
<comment type="caution">
    <text evidence="2">The sequence shown here is derived from an EMBL/GenBank/DDBJ whole genome shotgun (WGS) entry which is preliminary data.</text>
</comment>
<organism evidence="2 3">
    <name type="scientific">Effrenium voratum</name>
    <dbReference type="NCBI Taxonomy" id="2562239"/>
    <lineage>
        <taxon>Eukaryota</taxon>
        <taxon>Sar</taxon>
        <taxon>Alveolata</taxon>
        <taxon>Dinophyceae</taxon>
        <taxon>Suessiales</taxon>
        <taxon>Symbiodiniaceae</taxon>
        <taxon>Effrenium</taxon>
    </lineage>
</organism>
<gene>
    <name evidence="2" type="ORF">EVOR1521_LOCUS20844</name>
</gene>
<feature type="region of interest" description="Disordered" evidence="1">
    <location>
        <begin position="42"/>
        <end position="99"/>
    </location>
</feature>
<sequence length="99" mass="11390">MPLFGRLGTAASAGLRRLCTQRVPSLEFRPLVLALQPPVLRAPHPTLPPAPVPLAPAEKPLEEREPEMQAINTRRQLRRWKHRRKRDGGRDRKFRLKYG</sequence>
<reference evidence="2" key="1">
    <citation type="submission" date="2023-08" db="EMBL/GenBank/DDBJ databases">
        <authorList>
            <person name="Chen Y."/>
            <person name="Shah S."/>
            <person name="Dougan E. K."/>
            <person name="Thang M."/>
            <person name="Chan C."/>
        </authorList>
    </citation>
    <scope>NUCLEOTIDE SEQUENCE</scope>
</reference>
<protein>
    <submittedName>
        <fullName evidence="2">Uncharacterized protein</fullName>
    </submittedName>
</protein>
<dbReference type="Proteomes" id="UP001178507">
    <property type="component" value="Unassembled WGS sequence"/>
</dbReference>
<feature type="compositionally biased region" description="Basic residues" evidence="1">
    <location>
        <begin position="75"/>
        <end position="99"/>
    </location>
</feature>
<proteinExistence type="predicted"/>